<keyword evidence="2" id="KW-1185">Reference proteome</keyword>
<gene>
    <name evidence="1" type="ORF">Pyn_38005</name>
</gene>
<dbReference type="Proteomes" id="UP000250321">
    <property type="component" value="Unassembled WGS sequence"/>
</dbReference>
<sequence length="109" mass="12023">MSDQPRGRAVGAMENSWCRAVPGGTGITVLGFDISRAPDMLKYQTALHKLQNAHPILNSRLHTNTKTNTFSFVTSPNPFVQIKTFDLSSTLESLKTYQTQVIIQSLPST</sequence>
<dbReference type="PANTHER" id="PTHR34375">
    <property type="entry name" value="GATA ZINC FINGER PROTEIN-RELATED"/>
    <property type="match status" value="1"/>
</dbReference>
<dbReference type="PANTHER" id="PTHR34375:SF3">
    <property type="entry name" value="CONDENSATION DOMAIN-CONTAINING PROTEIN"/>
    <property type="match status" value="1"/>
</dbReference>
<evidence type="ECO:0000313" key="2">
    <source>
        <dbReference type="Proteomes" id="UP000250321"/>
    </source>
</evidence>
<accession>A0A314Z1L5</accession>
<comment type="caution">
    <text evidence="1">The sequence shown here is derived from an EMBL/GenBank/DDBJ whole genome shotgun (WGS) entry which is preliminary data.</text>
</comment>
<protein>
    <submittedName>
        <fullName evidence="1">Uncharacterized protein</fullName>
    </submittedName>
</protein>
<organism evidence="1 2">
    <name type="scientific">Prunus yedoensis var. nudiflora</name>
    <dbReference type="NCBI Taxonomy" id="2094558"/>
    <lineage>
        <taxon>Eukaryota</taxon>
        <taxon>Viridiplantae</taxon>
        <taxon>Streptophyta</taxon>
        <taxon>Embryophyta</taxon>
        <taxon>Tracheophyta</taxon>
        <taxon>Spermatophyta</taxon>
        <taxon>Magnoliopsida</taxon>
        <taxon>eudicotyledons</taxon>
        <taxon>Gunneridae</taxon>
        <taxon>Pentapetalae</taxon>
        <taxon>rosids</taxon>
        <taxon>fabids</taxon>
        <taxon>Rosales</taxon>
        <taxon>Rosaceae</taxon>
        <taxon>Amygdaloideae</taxon>
        <taxon>Amygdaleae</taxon>
        <taxon>Prunus</taxon>
    </lineage>
</organism>
<reference evidence="1 2" key="1">
    <citation type="submission" date="2018-02" db="EMBL/GenBank/DDBJ databases">
        <title>Draft genome of wild Prunus yedoensis var. nudiflora.</title>
        <authorList>
            <person name="Baek S."/>
            <person name="Kim J.-H."/>
            <person name="Choi K."/>
            <person name="Kim G.-B."/>
            <person name="Cho A."/>
            <person name="Jang H."/>
            <person name="Shin C.-H."/>
            <person name="Yu H.-J."/>
            <person name="Mun J.-H."/>
        </authorList>
    </citation>
    <scope>NUCLEOTIDE SEQUENCE [LARGE SCALE GENOMIC DNA]</scope>
    <source>
        <strain evidence="2">cv. Jeju island</strain>
        <tissue evidence="1">Leaf</tissue>
    </source>
</reference>
<proteinExistence type="predicted"/>
<evidence type="ECO:0000313" key="1">
    <source>
        <dbReference type="EMBL" id="PQQ12630.1"/>
    </source>
</evidence>
<name>A0A314Z1L5_PRUYE</name>
<dbReference type="STRING" id="2094558.A0A314Z1L5"/>
<dbReference type="AlphaFoldDB" id="A0A314Z1L5"/>
<dbReference type="EMBL" id="PJQY01000340">
    <property type="protein sequence ID" value="PQQ12630.1"/>
    <property type="molecule type" value="Genomic_DNA"/>
</dbReference>
<dbReference type="OrthoDB" id="439993at2759"/>